<name>A0A830DSB8_9LAMI</name>
<dbReference type="GO" id="GO:0008810">
    <property type="term" value="F:cellulase activity"/>
    <property type="evidence" value="ECO:0007669"/>
    <property type="project" value="UniProtKB-EC"/>
</dbReference>
<gene>
    <name evidence="11" type="ORF">PHJA_002999200</name>
</gene>
<reference evidence="11" key="1">
    <citation type="submission" date="2020-07" db="EMBL/GenBank/DDBJ databases">
        <title>Ethylene signaling mediates host invasion by parasitic plants.</title>
        <authorList>
            <person name="Yoshida S."/>
        </authorList>
    </citation>
    <scope>NUCLEOTIDE SEQUENCE</scope>
    <source>
        <strain evidence="11">Okayama</strain>
    </source>
</reference>
<keyword evidence="5" id="KW-0136">Cellulose degradation</keyword>
<comment type="caution">
    <text evidence="11">The sequence shown here is derived from an EMBL/GenBank/DDBJ whole genome shotgun (WGS) entry which is preliminary data.</text>
</comment>
<evidence type="ECO:0000313" key="11">
    <source>
        <dbReference type="EMBL" id="GFQ08552.1"/>
    </source>
</evidence>
<feature type="region of interest" description="Disordered" evidence="9">
    <location>
        <begin position="135"/>
        <end position="156"/>
    </location>
</feature>
<dbReference type="AlphaFoldDB" id="A0A830DSB8"/>
<dbReference type="InterPro" id="IPR008928">
    <property type="entry name" value="6-hairpin_glycosidase_sf"/>
</dbReference>
<feature type="non-terminal residue" evidence="11">
    <location>
        <position position="1"/>
    </location>
</feature>
<dbReference type="OrthoDB" id="1425203at2759"/>
<keyword evidence="7" id="KW-0326">Glycosidase</keyword>
<dbReference type="EMBL" id="BMAC01007003">
    <property type="protein sequence ID" value="GFQ08552.1"/>
    <property type="molecule type" value="Genomic_DNA"/>
</dbReference>
<feature type="non-terminal residue" evidence="11">
    <location>
        <position position="156"/>
    </location>
</feature>
<protein>
    <recommendedName>
        <fullName evidence="3">cellulase</fullName>
        <ecNumber evidence="3">3.2.1.4</ecNumber>
    </recommendedName>
</protein>
<dbReference type="Pfam" id="PF00759">
    <property type="entry name" value="Glyco_hydro_9"/>
    <property type="match status" value="1"/>
</dbReference>
<evidence type="ECO:0000256" key="1">
    <source>
        <dbReference type="ARBA" id="ARBA00000966"/>
    </source>
</evidence>
<dbReference type="SUPFAM" id="SSF48208">
    <property type="entry name" value="Six-hairpin glycosidases"/>
    <property type="match status" value="1"/>
</dbReference>
<feature type="domain" description="Glycoside hydrolase family 9" evidence="10">
    <location>
        <begin position="42"/>
        <end position="156"/>
    </location>
</feature>
<evidence type="ECO:0000259" key="10">
    <source>
        <dbReference type="Pfam" id="PF00759"/>
    </source>
</evidence>
<dbReference type="InterPro" id="IPR012341">
    <property type="entry name" value="6hp_glycosidase-like_sf"/>
</dbReference>
<keyword evidence="12" id="KW-1185">Reference proteome</keyword>
<evidence type="ECO:0000256" key="8">
    <source>
        <dbReference type="ARBA" id="ARBA00023326"/>
    </source>
</evidence>
<proteinExistence type="inferred from homology"/>
<organism evidence="11 12">
    <name type="scientific">Phtheirospermum japonicum</name>
    <dbReference type="NCBI Taxonomy" id="374723"/>
    <lineage>
        <taxon>Eukaryota</taxon>
        <taxon>Viridiplantae</taxon>
        <taxon>Streptophyta</taxon>
        <taxon>Embryophyta</taxon>
        <taxon>Tracheophyta</taxon>
        <taxon>Spermatophyta</taxon>
        <taxon>Magnoliopsida</taxon>
        <taxon>eudicotyledons</taxon>
        <taxon>Gunneridae</taxon>
        <taxon>Pentapetalae</taxon>
        <taxon>asterids</taxon>
        <taxon>lamiids</taxon>
        <taxon>Lamiales</taxon>
        <taxon>Orobanchaceae</taxon>
        <taxon>Orobanchaceae incertae sedis</taxon>
        <taxon>Phtheirospermum</taxon>
    </lineage>
</organism>
<dbReference type="InterPro" id="IPR001701">
    <property type="entry name" value="Glyco_hydro_9"/>
</dbReference>
<evidence type="ECO:0000256" key="3">
    <source>
        <dbReference type="ARBA" id="ARBA00012601"/>
    </source>
</evidence>
<accession>A0A830DSB8</accession>
<dbReference type="Gene3D" id="1.50.10.10">
    <property type="match status" value="1"/>
</dbReference>
<evidence type="ECO:0000313" key="12">
    <source>
        <dbReference type="Proteomes" id="UP000653305"/>
    </source>
</evidence>
<dbReference type="EC" id="3.2.1.4" evidence="3"/>
<comment type="similarity">
    <text evidence="2">Belongs to the glycosyl hydrolase 9 (cellulase E) family.</text>
</comment>
<evidence type="ECO:0000256" key="2">
    <source>
        <dbReference type="ARBA" id="ARBA00007072"/>
    </source>
</evidence>
<sequence>ERDPPVCFEQLVPSPRLSLRQFLLACCDFASTWGSFQNLIQQSHASLDIHVGGLMCKTDGSNLQYVTAITFLLTTYVKYLANGNSTKHSFKCGGQIYTASYLRVIVKSQSKIIPRIACGEGFSYLQTSEPNPNNLTGAIVGGPNRNDGYADDRNNF</sequence>
<evidence type="ECO:0000256" key="9">
    <source>
        <dbReference type="SAM" id="MobiDB-lite"/>
    </source>
</evidence>
<keyword evidence="8" id="KW-0624">Polysaccharide degradation</keyword>
<comment type="catalytic activity">
    <reaction evidence="1">
        <text>Endohydrolysis of (1-&gt;4)-beta-D-glucosidic linkages in cellulose, lichenin and cereal beta-D-glucans.</text>
        <dbReference type="EC" id="3.2.1.4"/>
    </reaction>
</comment>
<evidence type="ECO:0000256" key="6">
    <source>
        <dbReference type="ARBA" id="ARBA00023277"/>
    </source>
</evidence>
<dbReference type="GO" id="GO:0030245">
    <property type="term" value="P:cellulose catabolic process"/>
    <property type="evidence" value="ECO:0007669"/>
    <property type="project" value="UniProtKB-KW"/>
</dbReference>
<keyword evidence="6" id="KW-0119">Carbohydrate metabolism</keyword>
<evidence type="ECO:0000256" key="5">
    <source>
        <dbReference type="ARBA" id="ARBA00023001"/>
    </source>
</evidence>
<keyword evidence="4" id="KW-0378">Hydrolase</keyword>
<dbReference type="Proteomes" id="UP000653305">
    <property type="component" value="Unassembled WGS sequence"/>
</dbReference>
<evidence type="ECO:0000256" key="4">
    <source>
        <dbReference type="ARBA" id="ARBA00022801"/>
    </source>
</evidence>
<evidence type="ECO:0000256" key="7">
    <source>
        <dbReference type="ARBA" id="ARBA00023295"/>
    </source>
</evidence>
<dbReference type="PANTHER" id="PTHR22298">
    <property type="entry name" value="ENDO-1,4-BETA-GLUCANASE"/>
    <property type="match status" value="1"/>
</dbReference>